<accession>A0A9D7LSX6</accession>
<comment type="caution">
    <text evidence="1">The sequence shown here is derived from an EMBL/GenBank/DDBJ whole genome shotgun (WGS) entry which is preliminary data.</text>
</comment>
<evidence type="ECO:0000313" key="2">
    <source>
        <dbReference type="Proteomes" id="UP000808146"/>
    </source>
</evidence>
<evidence type="ECO:0000313" key="1">
    <source>
        <dbReference type="EMBL" id="MBK8889797.1"/>
    </source>
</evidence>
<gene>
    <name evidence="1" type="ORF">IPN75_05080</name>
</gene>
<organism evidence="1 2">
    <name type="scientific">Candidatus Dechloromonas phosphorivorans</name>
    <dbReference type="NCBI Taxonomy" id="2899244"/>
    <lineage>
        <taxon>Bacteria</taxon>
        <taxon>Pseudomonadati</taxon>
        <taxon>Pseudomonadota</taxon>
        <taxon>Betaproteobacteria</taxon>
        <taxon>Rhodocyclales</taxon>
        <taxon>Azonexaceae</taxon>
        <taxon>Dechloromonas</taxon>
    </lineage>
</organism>
<name>A0A9D7LSX6_9RHOO</name>
<sequence length="84" mass="9710">MKRKHQRTLELIFARPVSANVRWADIEALFLELGAEFEEREGSRIEVFLFGLVRVFHRPHPSPDTDKGAVAAIRKWLEENGVKP</sequence>
<protein>
    <submittedName>
        <fullName evidence="1">Type II toxin-antitoxin system HicA family toxin</fullName>
    </submittedName>
</protein>
<dbReference type="EMBL" id="JADKBR010000003">
    <property type="protein sequence ID" value="MBK8889797.1"/>
    <property type="molecule type" value="Genomic_DNA"/>
</dbReference>
<dbReference type="Proteomes" id="UP000808146">
    <property type="component" value="Unassembled WGS sequence"/>
</dbReference>
<dbReference type="GO" id="GO:0003729">
    <property type="term" value="F:mRNA binding"/>
    <property type="evidence" value="ECO:0007669"/>
    <property type="project" value="InterPro"/>
</dbReference>
<dbReference type="Pfam" id="PF07927">
    <property type="entry name" value="HicA_toxin"/>
    <property type="match status" value="1"/>
</dbReference>
<dbReference type="InterPro" id="IPR012933">
    <property type="entry name" value="HicA_mRNA_interferase"/>
</dbReference>
<dbReference type="AlphaFoldDB" id="A0A9D7LSX6"/>
<reference evidence="1" key="1">
    <citation type="submission" date="2020-10" db="EMBL/GenBank/DDBJ databases">
        <title>Connecting structure to function with the recovery of over 1000 high-quality activated sludge metagenome-assembled genomes encoding full-length rRNA genes using long-read sequencing.</title>
        <authorList>
            <person name="Singleton C.M."/>
            <person name="Petriglieri F."/>
            <person name="Kristensen J.M."/>
            <person name="Kirkegaard R.H."/>
            <person name="Michaelsen T.Y."/>
            <person name="Andersen M.H."/>
            <person name="Karst S.M."/>
            <person name="Dueholm M.S."/>
            <person name="Nielsen P.H."/>
            <person name="Albertsen M."/>
        </authorList>
    </citation>
    <scope>NUCLEOTIDE SEQUENCE</scope>
    <source>
        <strain evidence="1">OdNE_18-Q3-R46-58_BAT3C.305</strain>
    </source>
</reference>
<proteinExistence type="predicted"/>